<dbReference type="Proteomes" id="UP000765802">
    <property type="component" value="Unassembled WGS sequence"/>
</dbReference>
<evidence type="ECO:0000256" key="1">
    <source>
        <dbReference type="ARBA" id="ARBA00004141"/>
    </source>
</evidence>
<keyword evidence="7" id="KW-1185">Reference proteome</keyword>
<protein>
    <submittedName>
        <fullName evidence="6">Uncharacterized protein</fullName>
    </submittedName>
</protein>
<feature type="transmembrane region" description="Helical" evidence="5">
    <location>
        <begin position="20"/>
        <end position="43"/>
    </location>
</feature>
<dbReference type="RefSeq" id="WP_187256292.1">
    <property type="nucleotide sequence ID" value="NZ_JBHULF010000014.1"/>
</dbReference>
<proteinExistence type="predicted"/>
<comment type="caution">
    <text evidence="6">The sequence shown here is derived from an EMBL/GenBank/DDBJ whole genome shotgun (WGS) entry which is preliminary data.</text>
</comment>
<sequence>MNKNEVTSGKGAERLIKIALHVSPLLFLWKPFMGGLAPAIIWYMYRDRIPGIDQAGRKTMRLQLIWLVGLLLFMGILTVTKSYHLQPDWLANSGRSILTGFYLANVLNILYQLIRTLTRL</sequence>
<dbReference type="InterPro" id="IPR019109">
    <property type="entry name" value="MamF_MmsF"/>
</dbReference>
<organism evidence="6 7">
    <name type="scientific">Flavihumibacter stibioxidans</name>
    <dbReference type="NCBI Taxonomy" id="1834163"/>
    <lineage>
        <taxon>Bacteria</taxon>
        <taxon>Pseudomonadati</taxon>
        <taxon>Bacteroidota</taxon>
        <taxon>Chitinophagia</taxon>
        <taxon>Chitinophagales</taxon>
        <taxon>Chitinophagaceae</taxon>
        <taxon>Flavihumibacter</taxon>
    </lineage>
</organism>
<comment type="subcellular location">
    <subcellularLocation>
        <location evidence="1">Membrane</location>
        <topology evidence="1">Multi-pass membrane protein</topology>
    </subcellularLocation>
</comment>
<evidence type="ECO:0000256" key="5">
    <source>
        <dbReference type="SAM" id="Phobius"/>
    </source>
</evidence>
<accession>A0ABR7M7F3</accession>
<reference evidence="6 7" key="1">
    <citation type="submission" date="2016-07" db="EMBL/GenBank/DDBJ databases">
        <title>Genome analysis of Flavihumibacter stibioxidans YS-17.</title>
        <authorList>
            <person name="Shi K."/>
            <person name="Han Y."/>
            <person name="Wang G."/>
        </authorList>
    </citation>
    <scope>NUCLEOTIDE SEQUENCE [LARGE SCALE GENOMIC DNA]</scope>
    <source>
        <strain evidence="6 7">YS-17</strain>
    </source>
</reference>
<evidence type="ECO:0000256" key="4">
    <source>
        <dbReference type="ARBA" id="ARBA00023136"/>
    </source>
</evidence>
<dbReference type="Pfam" id="PF09685">
    <property type="entry name" value="MamF_MmsF"/>
    <property type="match status" value="1"/>
</dbReference>
<keyword evidence="2 5" id="KW-0812">Transmembrane</keyword>
<keyword evidence="4 5" id="KW-0472">Membrane</keyword>
<keyword evidence="3 5" id="KW-1133">Transmembrane helix</keyword>
<evidence type="ECO:0000256" key="3">
    <source>
        <dbReference type="ARBA" id="ARBA00022989"/>
    </source>
</evidence>
<feature type="transmembrane region" description="Helical" evidence="5">
    <location>
        <begin position="64"/>
        <end position="84"/>
    </location>
</feature>
<gene>
    <name evidence="6" type="ORF">BC349_07920</name>
</gene>
<evidence type="ECO:0000313" key="7">
    <source>
        <dbReference type="Proteomes" id="UP000765802"/>
    </source>
</evidence>
<evidence type="ECO:0000313" key="6">
    <source>
        <dbReference type="EMBL" id="MBC6490954.1"/>
    </source>
</evidence>
<dbReference type="EMBL" id="MBUA01000012">
    <property type="protein sequence ID" value="MBC6490954.1"/>
    <property type="molecule type" value="Genomic_DNA"/>
</dbReference>
<feature type="transmembrane region" description="Helical" evidence="5">
    <location>
        <begin position="96"/>
        <end position="114"/>
    </location>
</feature>
<evidence type="ECO:0000256" key="2">
    <source>
        <dbReference type="ARBA" id="ARBA00022692"/>
    </source>
</evidence>
<name>A0ABR7M7F3_9BACT</name>